<keyword evidence="1" id="KW-0812">Transmembrane</keyword>
<feature type="transmembrane region" description="Helical" evidence="1">
    <location>
        <begin position="55"/>
        <end position="76"/>
    </location>
</feature>
<protein>
    <recommendedName>
        <fullName evidence="4">DUF5658 domain-containing protein</fullName>
    </recommendedName>
</protein>
<name>A0A0G0QSS1_9BACT</name>
<feature type="transmembrane region" description="Helical" evidence="1">
    <location>
        <begin position="88"/>
        <end position="111"/>
    </location>
</feature>
<sequence>MFHFFKERIHESFALASILAGSVALHVAWIDNLLITRSSSIRDWITLNPEIGPISGLYVDTLGAFFMTLLLAMAFWKGKDVSHWRDRVFWFFVCSIIIFLLMTLPFVYGFVIS</sequence>
<keyword evidence="1" id="KW-1133">Transmembrane helix</keyword>
<dbReference type="AlphaFoldDB" id="A0A0G0QSS1"/>
<organism evidence="2 3">
    <name type="scientific">Candidatus Uhrbacteria bacterium GW2011_GWF2_39_13</name>
    <dbReference type="NCBI Taxonomy" id="1618995"/>
    <lineage>
        <taxon>Bacteria</taxon>
        <taxon>Candidatus Uhriibacteriota</taxon>
    </lineage>
</organism>
<keyword evidence="1" id="KW-0472">Membrane</keyword>
<feature type="transmembrane region" description="Helical" evidence="1">
    <location>
        <begin position="12"/>
        <end position="35"/>
    </location>
</feature>
<evidence type="ECO:0000313" key="2">
    <source>
        <dbReference type="EMBL" id="KKR04642.1"/>
    </source>
</evidence>
<evidence type="ECO:0000313" key="3">
    <source>
        <dbReference type="Proteomes" id="UP000033935"/>
    </source>
</evidence>
<dbReference type="EMBL" id="LBWG01000005">
    <property type="protein sequence ID" value="KKR04642.1"/>
    <property type="molecule type" value="Genomic_DNA"/>
</dbReference>
<comment type="caution">
    <text evidence="2">The sequence shown here is derived from an EMBL/GenBank/DDBJ whole genome shotgun (WGS) entry which is preliminary data.</text>
</comment>
<reference evidence="2 3" key="1">
    <citation type="journal article" date="2015" name="Nature">
        <title>rRNA introns, odd ribosomes, and small enigmatic genomes across a large radiation of phyla.</title>
        <authorList>
            <person name="Brown C.T."/>
            <person name="Hug L.A."/>
            <person name="Thomas B.C."/>
            <person name="Sharon I."/>
            <person name="Castelle C.J."/>
            <person name="Singh A."/>
            <person name="Wilkins M.J."/>
            <person name="Williams K.H."/>
            <person name="Banfield J.F."/>
        </authorList>
    </citation>
    <scope>NUCLEOTIDE SEQUENCE [LARGE SCALE GENOMIC DNA]</scope>
</reference>
<dbReference type="Proteomes" id="UP000033935">
    <property type="component" value="Unassembled WGS sequence"/>
</dbReference>
<evidence type="ECO:0008006" key="4">
    <source>
        <dbReference type="Google" id="ProtNLM"/>
    </source>
</evidence>
<gene>
    <name evidence="2" type="ORF">UT30_C0005G0045</name>
</gene>
<accession>A0A0G0QSS1</accession>
<proteinExistence type="predicted"/>
<evidence type="ECO:0000256" key="1">
    <source>
        <dbReference type="SAM" id="Phobius"/>
    </source>
</evidence>